<reference evidence="5 6" key="1">
    <citation type="journal article" date="2007" name="Archaea">
        <title>The genome of Hyperthermus butylicus: a sulfur-reducing, peptide fermenting, neutrophilic Crenarchaeote growing up to 108 degrees C.</title>
        <authorList>
            <person name="Brugger K."/>
            <person name="Chen L."/>
            <person name="Stark M."/>
            <person name="Zibat A."/>
            <person name="Redder P."/>
            <person name="Ruepp A."/>
            <person name="Awayez M."/>
            <person name="She Q."/>
            <person name="Garrett R.A."/>
            <person name="Klenk H.P."/>
        </authorList>
    </citation>
    <scope>NUCLEOTIDE SEQUENCE [LARGE SCALE GENOMIC DNA]</scope>
    <source>
        <strain evidence="6">DSM 5456 / JCM 9403 / PLM1-5</strain>
    </source>
</reference>
<dbReference type="AlphaFoldDB" id="A2BKL2"/>
<evidence type="ECO:0000256" key="1">
    <source>
        <dbReference type="ARBA" id="ARBA00012822"/>
    </source>
</evidence>
<organism evidence="5 6">
    <name type="scientific">Hyperthermus butylicus (strain DSM 5456 / JCM 9403 / PLM1-5)</name>
    <dbReference type="NCBI Taxonomy" id="415426"/>
    <lineage>
        <taxon>Archaea</taxon>
        <taxon>Thermoproteota</taxon>
        <taxon>Thermoprotei</taxon>
        <taxon>Desulfurococcales</taxon>
        <taxon>Pyrodictiaceae</taxon>
        <taxon>Hyperthermus</taxon>
    </lineage>
</organism>
<dbReference type="Gene3D" id="3.40.920.10">
    <property type="entry name" value="Pyruvate-ferredoxin oxidoreductase, PFOR, domain III"/>
    <property type="match status" value="1"/>
</dbReference>
<evidence type="ECO:0000259" key="4">
    <source>
        <dbReference type="Pfam" id="PF01558"/>
    </source>
</evidence>
<keyword evidence="2" id="KW-0560">Oxidoreductase</keyword>
<keyword evidence="6" id="KW-1185">Reference proteome</keyword>
<dbReference type="InterPro" id="IPR002869">
    <property type="entry name" value="Pyrv_flavodox_OxRed_cen"/>
</dbReference>
<dbReference type="RefSeq" id="WP_011821841.1">
    <property type="nucleotide sequence ID" value="NC_008818.1"/>
</dbReference>
<dbReference type="NCBIfam" id="TIGR02175">
    <property type="entry name" value="PorC_KorC"/>
    <property type="match status" value="1"/>
</dbReference>
<comment type="catalytic activity">
    <reaction evidence="3">
        <text>2 oxidized [2Fe-2S]-[ferredoxin] + pyruvate + CoA = 2 reduced [2Fe-2S]-[ferredoxin] + acetyl-CoA + CO2 + H(+)</text>
        <dbReference type="Rhea" id="RHEA:12765"/>
        <dbReference type="Rhea" id="RHEA-COMP:10000"/>
        <dbReference type="Rhea" id="RHEA-COMP:10001"/>
        <dbReference type="ChEBI" id="CHEBI:15361"/>
        <dbReference type="ChEBI" id="CHEBI:15378"/>
        <dbReference type="ChEBI" id="CHEBI:16526"/>
        <dbReference type="ChEBI" id="CHEBI:33737"/>
        <dbReference type="ChEBI" id="CHEBI:33738"/>
        <dbReference type="ChEBI" id="CHEBI:57287"/>
        <dbReference type="ChEBI" id="CHEBI:57288"/>
        <dbReference type="EC" id="1.2.7.1"/>
    </reaction>
</comment>
<evidence type="ECO:0000313" key="6">
    <source>
        <dbReference type="Proteomes" id="UP000002593"/>
    </source>
</evidence>
<dbReference type="Proteomes" id="UP000002593">
    <property type="component" value="Chromosome"/>
</dbReference>
<dbReference type="InterPro" id="IPR051626">
    <property type="entry name" value="Oxidoreductase_gamma_subunit"/>
</dbReference>
<evidence type="ECO:0000256" key="3">
    <source>
        <dbReference type="ARBA" id="ARBA00049357"/>
    </source>
</evidence>
<accession>A2BKL2</accession>
<dbReference type="EnsemblBacteria" id="ABM80523">
    <property type="protein sequence ID" value="ABM80523"/>
    <property type="gene ID" value="Hbut_0667"/>
</dbReference>
<dbReference type="KEGG" id="hbu:Hbut_0667"/>
<dbReference type="GeneID" id="4782106"/>
<name>A2BKL2_HYPBU</name>
<dbReference type="EC" id="1.2.7.1" evidence="1"/>
<dbReference type="Pfam" id="PF01558">
    <property type="entry name" value="POR"/>
    <property type="match status" value="1"/>
</dbReference>
<evidence type="ECO:0000313" key="5">
    <source>
        <dbReference type="EMBL" id="ABM80523.1"/>
    </source>
</evidence>
<dbReference type="STRING" id="415426.Hbut_0667"/>
<dbReference type="GO" id="GO:0019164">
    <property type="term" value="F:pyruvate synthase activity"/>
    <property type="evidence" value="ECO:0007669"/>
    <property type="project" value="UniProtKB-EC"/>
</dbReference>
<dbReference type="eggNOG" id="arCOG01603">
    <property type="taxonomic scope" value="Archaea"/>
</dbReference>
<dbReference type="PANTHER" id="PTHR43366">
    <property type="entry name" value="PYRUVATE SYNTHASE SUBUNIT PORC"/>
    <property type="match status" value="1"/>
</dbReference>
<evidence type="ECO:0000256" key="2">
    <source>
        <dbReference type="ARBA" id="ARBA00023002"/>
    </source>
</evidence>
<feature type="domain" description="Pyruvate/ketoisovalerate oxidoreductase catalytic" evidence="4">
    <location>
        <begin position="12"/>
        <end position="184"/>
    </location>
</feature>
<dbReference type="SUPFAM" id="SSF53323">
    <property type="entry name" value="Pyruvate-ferredoxin oxidoreductase, PFOR, domain III"/>
    <property type="match status" value="1"/>
</dbReference>
<protein>
    <recommendedName>
        <fullName evidence="1">pyruvate synthase</fullName>
        <ecNumber evidence="1">1.2.7.1</ecNumber>
    </recommendedName>
</protein>
<dbReference type="HOGENOM" id="CLU_087284_2_0_2"/>
<dbReference type="InterPro" id="IPR019752">
    <property type="entry name" value="Pyrv/ketoisovalerate_OxRed_cat"/>
</dbReference>
<dbReference type="EMBL" id="CP000493">
    <property type="protein sequence ID" value="ABM80523.1"/>
    <property type="molecule type" value="Genomic_DNA"/>
</dbReference>
<dbReference type="OrthoDB" id="372091at2157"/>
<gene>
    <name evidence="5" type="ordered locus">Hbut_0667</name>
</gene>
<proteinExistence type="predicted"/>
<sequence length="192" mass="20972">MPRVELRFHGRGGQGAVTAAKIVAAAAIMEGRYALAFPEYGAERRGAPVVAYTRIDEEPILEREPILEPDVVVVLDPSLDPKVYMSGLKSDGILVINTKKTLDQLSEYIGRAGFRPPRCIALVNATDIALKHLRAPIVNTAMLGSLIKAARVVSLDSVIEKVRETFGERPHVIEPNIRAIEEAYNSTQVICS</sequence>
<keyword evidence="5" id="KW-0670">Pyruvate</keyword>
<dbReference type="PANTHER" id="PTHR43366:SF1">
    <property type="entry name" value="PYRUVATE SYNTHASE SUBUNIT PORC"/>
    <property type="match status" value="1"/>
</dbReference>
<dbReference type="InterPro" id="IPR011894">
    <property type="entry name" value="PorC_KorC"/>
</dbReference>